<dbReference type="PROSITE" id="PS00894">
    <property type="entry name" value="HTH_DEOR_1"/>
    <property type="match status" value="1"/>
</dbReference>
<protein>
    <submittedName>
        <fullName evidence="5">DNA-binding transcriptional regulator YafY</fullName>
    </submittedName>
</protein>
<name>A0AAW8DGL0_9MICC</name>
<dbReference type="SMART" id="SM00420">
    <property type="entry name" value="HTH_DEOR"/>
    <property type="match status" value="1"/>
</dbReference>
<feature type="domain" description="HTH deoR-type" evidence="4">
    <location>
        <begin position="4"/>
        <end position="59"/>
    </location>
</feature>
<dbReference type="PANTHER" id="PTHR34580">
    <property type="match status" value="1"/>
</dbReference>
<dbReference type="EMBL" id="JAUSRG010000004">
    <property type="protein sequence ID" value="MDP9905031.1"/>
    <property type="molecule type" value="Genomic_DNA"/>
</dbReference>
<evidence type="ECO:0000313" key="7">
    <source>
        <dbReference type="Proteomes" id="UP001230951"/>
    </source>
</evidence>
<evidence type="ECO:0000313" key="6">
    <source>
        <dbReference type="EMBL" id="MDQ0181227.1"/>
    </source>
</evidence>
<dbReference type="InterPro" id="IPR026881">
    <property type="entry name" value="WYL_dom"/>
</dbReference>
<dbReference type="AlphaFoldDB" id="A0AAW8DGL0"/>
<dbReference type="InterPro" id="IPR013196">
    <property type="entry name" value="HTH_11"/>
</dbReference>
<dbReference type="Pfam" id="PF08279">
    <property type="entry name" value="HTH_11"/>
    <property type="match status" value="1"/>
</dbReference>
<evidence type="ECO:0000256" key="2">
    <source>
        <dbReference type="ARBA" id="ARBA00023125"/>
    </source>
</evidence>
<evidence type="ECO:0000259" key="4">
    <source>
        <dbReference type="PROSITE" id="PS51000"/>
    </source>
</evidence>
<dbReference type="InterPro" id="IPR051534">
    <property type="entry name" value="CBASS_pafABC_assoc_protein"/>
</dbReference>
<dbReference type="PROSITE" id="PS51000">
    <property type="entry name" value="HTH_DEOR_2"/>
    <property type="match status" value="1"/>
</dbReference>
<gene>
    <name evidence="5" type="ORF">J2S90_001990</name>
    <name evidence="6" type="ORF">J2S93_002658</name>
</gene>
<dbReference type="Proteomes" id="UP001242995">
    <property type="component" value="Unassembled WGS sequence"/>
</dbReference>
<dbReference type="EMBL" id="JAUSTF010000005">
    <property type="protein sequence ID" value="MDQ0181227.1"/>
    <property type="molecule type" value="Genomic_DNA"/>
</dbReference>
<evidence type="ECO:0000256" key="3">
    <source>
        <dbReference type="ARBA" id="ARBA00023163"/>
    </source>
</evidence>
<dbReference type="RefSeq" id="WP_306960946.1">
    <property type="nucleotide sequence ID" value="NZ_JAUSRG010000004.1"/>
</dbReference>
<dbReference type="GO" id="GO:0003677">
    <property type="term" value="F:DNA binding"/>
    <property type="evidence" value="ECO:0007669"/>
    <property type="project" value="UniProtKB-KW"/>
</dbReference>
<keyword evidence="1" id="KW-0805">Transcription regulation</keyword>
<keyword evidence="2 5" id="KW-0238">DNA-binding</keyword>
<evidence type="ECO:0000313" key="8">
    <source>
        <dbReference type="Proteomes" id="UP001242995"/>
    </source>
</evidence>
<dbReference type="GO" id="GO:0003700">
    <property type="term" value="F:DNA-binding transcription factor activity"/>
    <property type="evidence" value="ECO:0007669"/>
    <property type="project" value="InterPro"/>
</dbReference>
<dbReference type="InterPro" id="IPR001034">
    <property type="entry name" value="DeoR_HTH"/>
</dbReference>
<dbReference type="PANTHER" id="PTHR34580:SF3">
    <property type="entry name" value="PROTEIN PAFB"/>
    <property type="match status" value="1"/>
</dbReference>
<keyword evidence="3" id="KW-0804">Transcription</keyword>
<keyword evidence="7" id="KW-1185">Reference proteome</keyword>
<dbReference type="InterPro" id="IPR036388">
    <property type="entry name" value="WH-like_DNA-bd_sf"/>
</dbReference>
<dbReference type="SUPFAM" id="SSF46785">
    <property type="entry name" value="Winged helix' DNA-binding domain"/>
    <property type="match status" value="1"/>
</dbReference>
<organism evidence="5 8">
    <name type="scientific">Arthrobacter bambusae</name>
    <dbReference type="NCBI Taxonomy" id="1338426"/>
    <lineage>
        <taxon>Bacteria</taxon>
        <taxon>Bacillati</taxon>
        <taxon>Actinomycetota</taxon>
        <taxon>Actinomycetes</taxon>
        <taxon>Micrococcales</taxon>
        <taxon>Micrococcaceae</taxon>
        <taxon>Arthrobacter</taxon>
    </lineage>
</organism>
<proteinExistence type="predicted"/>
<accession>A0AAW8DGL0</accession>
<dbReference type="PROSITE" id="PS52050">
    <property type="entry name" value="WYL"/>
    <property type="match status" value="1"/>
</dbReference>
<comment type="caution">
    <text evidence="5">The sequence shown here is derived from an EMBL/GenBank/DDBJ whole genome shotgun (WGS) entry which is preliminary data.</text>
</comment>
<evidence type="ECO:0000313" key="5">
    <source>
        <dbReference type="EMBL" id="MDP9905031.1"/>
    </source>
</evidence>
<evidence type="ECO:0000256" key="1">
    <source>
        <dbReference type="ARBA" id="ARBA00023015"/>
    </source>
</evidence>
<dbReference type="InterPro" id="IPR036390">
    <property type="entry name" value="WH_DNA-bd_sf"/>
</dbReference>
<dbReference type="Proteomes" id="UP001230951">
    <property type="component" value="Unassembled WGS sequence"/>
</dbReference>
<reference evidence="5 7" key="1">
    <citation type="submission" date="2023-07" db="EMBL/GenBank/DDBJ databases">
        <title>Sorghum-associated microbial communities from plants grown in Nebraska, USA.</title>
        <authorList>
            <person name="Schachtman D."/>
        </authorList>
    </citation>
    <scope>NUCLEOTIDE SEQUENCE</scope>
    <source>
        <strain evidence="5">DS1006</strain>
        <strain evidence="6 7">DS1016</strain>
    </source>
</reference>
<sequence length="328" mass="35715">MIQTSARLLQLLSLLQVRREWTGPALAKRMGVTERTVRRDIDKLRNLGYPIHASPGIAGGYQLGAGAQLPPLLLDDNEALAVALGLNSVAAGPVAGIGEASVRALAKLEQVLPSRLRPKFAMLKAAVTTLPSNAASVDPQQLTVVSAAIADKRQLSFDYVKADGDAGRRLVEPYRLVDTGRRWYLVAWDVDREDWRTFRADRIATLPAERKKYVPRPLPAEDLADYVQRSVTRSPYRYDVVVRLHAPIGDVAAVVGPQLASLSDDGGSATLLRAGWDSLAQPAAHLAALDMDFEIISPEEFKEYARTMAGRLEKAAGKRALRAEAPPQ</sequence>
<dbReference type="Pfam" id="PF13280">
    <property type="entry name" value="WYL"/>
    <property type="match status" value="1"/>
</dbReference>
<dbReference type="Gene3D" id="1.10.10.10">
    <property type="entry name" value="Winged helix-like DNA-binding domain superfamily/Winged helix DNA-binding domain"/>
    <property type="match status" value="1"/>
</dbReference>
<dbReference type="InterPro" id="IPR018356">
    <property type="entry name" value="Tscrpt_reg_HTH_DeoR_CS"/>
</dbReference>